<dbReference type="Pfam" id="PF01809">
    <property type="entry name" value="YidD"/>
    <property type="match status" value="1"/>
</dbReference>
<evidence type="ECO:0000313" key="2">
    <source>
        <dbReference type="EMBL" id="OOE38088.1"/>
    </source>
</evidence>
<keyword evidence="1" id="KW-1003">Cell membrane</keyword>
<dbReference type="Proteomes" id="UP000189021">
    <property type="component" value="Unassembled WGS sequence"/>
</dbReference>
<keyword evidence="1" id="KW-0472">Membrane</keyword>
<dbReference type="Proteomes" id="UP000188726">
    <property type="component" value="Unassembled WGS sequence"/>
</dbReference>
<dbReference type="AlphaFoldDB" id="A0A1V3GHV1"/>
<dbReference type="PANTHER" id="PTHR33383">
    <property type="entry name" value="MEMBRANE PROTEIN INSERTION EFFICIENCY FACTOR-RELATED"/>
    <property type="match status" value="1"/>
</dbReference>
<dbReference type="OrthoDB" id="9801753at2"/>
<dbReference type="InterPro" id="IPR002696">
    <property type="entry name" value="Membr_insert_effic_factor_YidD"/>
</dbReference>
<name>A0A1V3GHV1_9GAMM</name>
<dbReference type="EMBL" id="CP114588">
    <property type="protein sequence ID" value="WBA08653.1"/>
    <property type="molecule type" value="Genomic_DNA"/>
</dbReference>
<protein>
    <recommendedName>
        <fullName evidence="1">Putative membrane protein insertion efficiency factor</fullName>
    </recommendedName>
</protein>
<dbReference type="EMBL" id="MUEO01000020">
    <property type="protein sequence ID" value="OOE43805.1"/>
    <property type="molecule type" value="Genomic_DNA"/>
</dbReference>
<dbReference type="HAMAP" id="MF_00386">
    <property type="entry name" value="UPF0161_YidD"/>
    <property type="match status" value="1"/>
</dbReference>
<dbReference type="RefSeq" id="WP_077456636.1">
    <property type="nucleotide sequence ID" value="NZ_CP040021.1"/>
</dbReference>
<evidence type="ECO:0000313" key="4">
    <source>
        <dbReference type="EMBL" id="WBA08653.1"/>
    </source>
</evidence>
<dbReference type="NCBIfam" id="TIGR00278">
    <property type="entry name" value="membrane protein insertion efficiency factor YidD"/>
    <property type="match status" value="1"/>
</dbReference>
<reference evidence="5 6" key="1">
    <citation type="journal article" date="2017" name="Genome Announc.">
        <title>Draft Genome Sequences of Salinivibrio proteolyticus, Salinivibrio sharmensis, Salinivibrio siamensis, Salinivibrio costicola subsp. alcaliphilus, Salinivibrio costicola subsp. vallismortis, and 29 New Isolates Belonging to the Genus Salinivibrio.</title>
        <authorList>
            <person name="Lopez-Hermoso C."/>
            <person name="de la Haba R.R."/>
            <person name="Sanchez-Porro C."/>
            <person name="Bayliss S.C."/>
            <person name="Feil E.J."/>
            <person name="Ventosa A."/>
        </authorList>
    </citation>
    <scope>NUCLEOTIDE SEQUENCE [LARGE SCALE GENOMIC DNA]</scope>
    <source>
        <strain evidence="2 6">AL184</strain>
        <strain evidence="3 5">IC202</strain>
    </source>
</reference>
<keyword evidence="6" id="KW-1185">Reference proteome</keyword>
<evidence type="ECO:0000313" key="5">
    <source>
        <dbReference type="Proteomes" id="UP000188726"/>
    </source>
</evidence>
<reference evidence="4" key="2">
    <citation type="submission" date="2022-09" db="EMBL/GenBank/DDBJ databases">
        <authorList>
            <person name="Li Z.-J."/>
        </authorList>
    </citation>
    <scope>NUCLEOTIDE SEQUENCE</scope>
    <source>
        <strain evidence="4">TGB11</strain>
    </source>
</reference>
<dbReference type="EMBL" id="MUEK01000020">
    <property type="protein sequence ID" value="OOE38088.1"/>
    <property type="molecule type" value="Genomic_DNA"/>
</dbReference>
<dbReference type="SMART" id="SM01234">
    <property type="entry name" value="Haemolytic"/>
    <property type="match status" value="1"/>
</dbReference>
<gene>
    <name evidence="4" type="primary">yidD</name>
    <name evidence="2" type="ORF">BZG00_14785</name>
    <name evidence="3" type="ORF">BZG09_09265</name>
    <name evidence="4" type="ORF">N8M53_12915</name>
</gene>
<sequence length="86" mass="9411">MATFVATAAQKALIALIRGYQLVISPLIGPRCRFTPTCSHYAIMAIQSHGVIKGCWLAGKRLLKCHPLNDGGYDPVPPCDHHNRDN</sequence>
<evidence type="ECO:0000313" key="3">
    <source>
        <dbReference type="EMBL" id="OOE43805.1"/>
    </source>
</evidence>
<organism evidence="3 5">
    <name type="scientific">Salinivibrio kushneri</name>
    <dbReference type="NCBI Taxonomy" id="1908198"/>
    <lineage>
        <taxon>Bacteria</taxon>
        <taxon>Pseudomonadati</taxon>
        <taxon>Pseudomonadota</taxon>
        <taxon>Gammaproteobacteria</taxon>
        <taxon>Vibrionales</taxon>
        <taxon>Vibrionaceae</taxon>
        <taxon>Salinivibrio</taxon>
    </lineage>
</organism>
<evidence type="ECO:0000313" key="6">
    <source>
        <dbReference type="Proteomes" id="UP000189021"/>
    </source>
</evidence>
<evidence type="ECO:0000256" key="1">
    <source>
        <dbReference type="HAMAP-Rule" id="MF_00386"/>
    </source>
</evidence>
<dbReference type="GO" id="GO:0005886">
    <property type="term" value="C:plasma membrane"/>
    <property type="evidence" value="ECO:0007669"/>
    <property type="project" value="UniProtKB-SubCell"/>
</dbReference>
<comment type="subcellular location">
    <subcellularLocation>
        <location evidence="1">Cell membrane</location>
        <topology evidence="1">Peripheral membrane protein</topology>
        <orientation evidence="1">Cytoplasmic side</orientation>
    </subcellularLocation>
</comment>
<proteinExistence type="inferred from homology"/>
<dbReference type="Proteomes" id="UP001164748">
    <property type="component" value="Chromosome"/>
</dbReference>
<dbReference type="PANTHER" id="PTHR33383:SF1">
    <property type="entry name" value="MEMBRANE PROTEIN INSERTION EFFICIENCY FACTOR-RELATED"/>
    <property type="match status" value="1"/>
</dbReference>
<dbReference type="GeneID" id="89610564"/>
<comment type="similarity">
    <text evidence="1">Belongs to the UPF0161 family.</text>
</comment>
<accession>A0A1V3GHV1</accession>
<comment type="function">
    <text evidence="1">Could be involved in insertion of integral membrane proteins into the membrane.</text>
</comment>